<proteinExistence type="predicted"/>
<dbReference type="AlphaFoldDB" id="A0A088B2F8"/>
<dbReference type="EMBL" id="JX627580">
    <property type="protein sequence ID" value="AGO88363.1"/>
    <property type="molecule type" value="Genomic_DNA"/>
</dbReference>
<accession>A0A088B2F8</accession>
<evidence type="ECO:0000256" key="1">
    <source>
        <dbReference type="SAM" id="MobiDB-lite"/>
    </source>
</evidence>
<gene>
    <name evidence="2" type="ORF">MOC_1p0125</name>
</gene>
<feature type="region of interest" description="Disordered" evidence="1">
    <location>
        <begin position="27"/>
        <end position="79"/>
    </location>
</feature>
<feature type="compositionally biased region" description="Basic and acidic residues" evidence="1">
    <location>
        <begin position="69"/>
        <end position="79"/>
    </location>
</feature>
<protein>
    <submittedName>
        <fullName evidence="2">Protein of unassigned function</fullName>
    </submittedName>
</protein>
<geneLocation type="plasmid" evidence="2">
    <name>pMOC1</name>
</geneLocation>
<feature type="compositionally biased region" description="Basic and acidic residues" evidence="1">
    <location>
        <begin position="44"/>
        <end position="56"/>
    </location>
</feature>
<evidence type="ECO:0000313" key="2">
    <source>
        <dbReference type="EMBL" id="AGO88363.1"/>
    </source>
</evidence>
<keyword evidence="2" id="KW-0614">Plasmid</keyword>
<name>A0A088B2F8_9HYPH</name>
<reference evidence="2" key="1">
    <citation type="journal article" date="2014" name="PLoS ONE">
        <title>Genome Information of Methylobacterium oryzae, a Plant-Probiotic Methylotroph in the Phyllosphere.</title>
        <authorList>
            <person name="Kwak M.J."/>
            <person name="Jeong H."/>
            <person name="Madhaiyan M."/>
            <person name="Lee Y."/>
            <person name="Sa T.M."/>
            <person name="Oh T.K."/>
            <person name="Kim J.F."/>
        </authorList>
    </citation>
    <scope>NUCLEOTIDE SEQUENCE</scope>
    <source>
        <strain evidence="2">CBMB20</strain>
        <plasmid evidence="2">pMOC1</plasmid>
    </source>
</reference>
<sequence length="79" mass="8514">MTVLVEAQLTRGAAPPDLIGRLRRMERTVRDEKGDPQTLQVIESGRRLLGDTDELARPGNAPSAAPDVFLDKPDPPPAG</sequence>
<organism evidence="2">
    <name type="scientific">Methylobacterium oryzae CBMB20</name>
    <dbReference type="NCBI Taxonomy" id="693986"/>
    <lineage>
        <taxon>Bacteria</taxon>
        <taxon>Pseudomonadati</taxon>
        <taxon>Pseudomonadota</taxon>
        <taxon>Alphaproteobacteria</taxon>
        <taxon>Hyphomicrobiales</taxon>
        <taxon>Methylobacteriaceae</taxon>
        <taxon>Methylobacterium</taxon>
    </lineage>
</organism>